<feature type="domain" description="NadR/Ttd14 AAA" evidence="1">
    <location>
        <begin position="2"/>
        <end position="158"/>
    </location>
</feature>
<sequence length="211" mass="23111">MKIAILGAECSGKSTLSQALLAPLATFYPEVTVIDEYLRTWCNAHGRPPQVDEQAHVAHTQAQRIQQATAACVVADTTPLITAVYSDVLFNDPTLYPEAIAFQRTLDVTLVMGLDVAWVADGIQRDGLAIRQRIDARLREVLLAHKVPFASVYGQSSQRTEAALTAITHASTKHHAPQDSGQPWVWVCDTCSDAACEHRLFSRLTQSSMGR</sequence>
<dbReference type="InterPro" id="IPR052735">
    <property type="entry name" value="NAD_biosynth-regulator"/>
</dbReference>
<gene>
    <name evidence="2" type="ORF">J2X15_003121</name>
</gene>
<dbReference type="PANTHER" id="PTHR37512">
    <property type="entry name" value="TRIFUNCTIONAL NAD BIOSYNTHESIS/REGULATOR PROTEIN NADR"/>
    <property type="match status" value="1"/>
</dbReference>
<proteinExistence type="predicted"/>
<evidence type="ECO:0000259" key="1">
    <source>
        <dbReference type="Pfam" id="PF13521"/>
    </source>
</evidence>
<accession>A0ABU1ZQI7</accession>
<dbReference type="Proteomes" id="UP001268089">
    <property type="component" value="Unassembled WGS sequence"/>
</dbReference>
<organism evidence="2 3">
    <name type="scientific">Rhodoferax saidenbachensis</name>
    <dbReference type="NCBI Taxonomy" id="1484693"/>
    <lineage>
        <taxon>Bacteria</taxon>
        <taxon>Pseudomonadati</taxon>
        <taxon>Pseudomonadota</taxon>
        <taxon>Betaproteobacteria</taxon>
        <taxon>Burkholderiales</taxon>
        <taxon>Comamonadaceae</taxon>
        <taxon>Rhodoferax</taxon>
    </lineage>
</organism>
<comment type="caution">
    <text evidence="2">The sequence shown here is derived from an EMBL/GenBank/DDBJ whole genome shotgun (WGS) entry which is preliminary data.</text>
</comment>
<evidence type="ECO:0000313" key="3">
    <source>
        <dbReference type="Proteomes" id="UP001268089"/>
    </source>
</evidence>
<reference evidence="2 3" key="1">
    <citation type="submission" date="2023-07" db="EMBL/GenBank/DDBJ databases">
        <title>Sorghum-associated microbial communities from plants grown in Nebraska, USA.</title>
        <authorList>
            <person name="Schachtman D."/>
        </authorList>
    </citation>
    <scope>NUCLEOTIDE SEQUENCE [LARGE SCALE GENOMIC DNA]</scope>
    <source>
        <strain evidence="2 3">BE308</strain>
    </source>
</reference>
<dbReference type="GO" id="GO:0016301">
    <property type="term" value="F:kinase activity"/>
    <property type="evidence" value="ECO:0007669"/>
    <property type="project" value="UniProtKB-KW"/>
</dbReference>
<keyword evidence="3" id="KW-1185">Reference proteome</keyword>
<protein>
    <submittedName>
        <fullName evidence="2">Nicotinamide riboside kinase</fullName>
    </submittedName>
</protein>
<dbReference type="InterPro" id="IPR027417">
    <property type="entry name" value="P-loop_NTPase"/>
</dbReference>
<dbReference type="SUPFAM" id="SSF52540">
    <property type="entry name" value="P-loop containing nucleoside triphosphate hydrolases"/>
    <property type="match status" value="1"/>
</dbReference>
<dbReference type="Pfam" id="PF13521">
    <property type="entry name" value="AAA_28"/>
    <property type="match status" value="1"/>
</dbReference>
<evidence type="ECO:0000313" key="2">
    <source>
        <dbReference type="EMBL" id="MDR7307817.1"/>
    </source>
</evidence>
<dbReference type="InterPro" id="IPR038727">
    <property type="entry name" value="NadR/Ttd14_AAA_dom"/>
</dbReference>
<dbReference type="PANTHER" id="PTHR37512:SF1">
    <property type="entry name" value="NADR_TTD14 AAA DOMAIN-CONTAINING PROTEIN"/>
    <property type="match status" value="1"/>
</dbReference>
<keyword evidence="2" id="KW-0808">Transferase</keyword>
<dbReference type="Gene3D" id="3.40.50.300">
    <property type="entry name" value="P-loop containing nucleotide triphosphate hydrolases"/>
    <property type="match status" value="1"/>
</dbReference>
<dbReference type="EMBL" id="JAVDXO010000007">
    <property type="protein sequence ID" value="MDR7307817.1"/>
    <property type="molecule type" value="Genomic_DNA"/>
</dbReference>
<keyword evidence="2" id="KW-0418">Kinase</keyword>
<name>A0ABU1ZQI7_9BURK</name>
<dbReference type="RefSeq" id="WP_310344332.1">
    <property type="nucleotide sequence ID" value="NZ_JAVDXO010000007.1"/>
</dbReference>